<keyword evidence="2" id="KW-1185">Reference proteome</keyword>
<evidence type="ECO:0000313" key="2">
    <source>
        <dbReference type="Proteomes" id="UP001482620"/>
    </source>
</evidence>
<gene>
    <name evidence="1" type="ORF">ILYODFUR_019187</name>
</gene>
<accession>A0ABV0SP92</accession>
<name>A0ABV0SP92_9TELE</name>
<proteinExistence type="predicted"/>
<reference evidence="1 2" key="1">
    <citation type="submission" date="2021-06" db="EMBL/GenBank/DDBJ databases">
        <authorList>
            <person name="Palmer J.M."/>
        </authorList>
    </citation>
    <scope>NUCLEOTIDE SEQUENCE [LARGE SCALE GENOMIC DNA]</scope>
    <source>
        <strain evidence="2">if_2019</strain>
        <tissue evidence="1">Muscle</tissue>
    </source>
</reference>
<sequence length="102" mass="11258">MPADQLDFCASCGAIIPNVFKAIFHPCVLLLVVTCKQNKSSPLHWIIKPSTTGQNFVLYWTIHPFLCGLFSTHTPITEPSPFEMPDSAFSHNLAEVTHLCSG</sequence>
<organism evidence="1 2">
    <name type="scientific">Ilyodon furcidens</name>
    <name type="common">goldbreast splitfin</name>
    <dbReference type="NCBI Taxonomy" id="33524"/>
    <lineage>
        <taxon>Eukaryota</taxon>
        <taxon>Metazoa</taxon>
        <taxon>Chordata</taxon>
        <taxon>Craniata</taxon>
        <taxon>Vertebrata</taxon>
        <taxon>Euteleostomi</taxon>
        <taxon>Actinopterygii</taxon>
        <taxon>Neopterygii</taxon>
        <taxon>Teleostei</taxon>
        <taxon>Neoteleostei</taxon>
        <taxon>Acanthomorphata</taxon>
        <taxon>Ovalentaria</taxon>
        <taxon>Atherinomorphae</taxon>
        <taxon>Cyprinodontiformes</taxon>
        <taxon>Goodeidae</taxon>
        <taxon>Ilyodon</taxon>
    </lineage>
</organism>
<protein>
    <submittedName>
        <fullName evidence="1">Uncharacterized protein</fullName>
    </submittedName>
</protein>
<dbReference type="EMBL" id="JAHRIQ010001908">
    <property type="protein sequence ID" value="MEQ2221787.1"/>
    <property type="molecule type" value="Genomic_DNA"/>
</dbReference>
<evidence type="ECO:0000313" key="1">
    <source>
        <dbReference type="EMBL" id="MEQ2221787.1"/>
    </source>
</evidence>
<comment type="caution">
    <text evidence="1">The sequence shown here is derived from an EMBL/GenBank/DDBJ whole genome shotgun (WGS) entry which is preliminary data.</text>
</comment>
<dbReference type="Proteomes" id="UP001482620">
    <property type="component" value="Unassembled WGS sequence"/>
</dbReference>